<dbReference type="KEGG" id="pze:HU754_019285"/>
<dbReference type="Proteomes" id="UP000627092">
    <property type="component" value="Chromosome"/>
</dbReference>
<evidence type="ECO:0000313" key="3">
    <source>
        <dbReference type="Proteomes" id="UP000627092"/>
    </source>
</evidence>
<evidence type="ECO:0000313" key="2">
    <source>
        <dbReference type="EMBL" id="QXI09966.1"/>
    </source>
</evidence>
<feature type="signal peptide" evidence="1">
    <location>
        <begin position="1"/>
        <end position="21"/>
    </location>
</feature>
<accession>A0A9E6T9Q0</accession>
<name>A0A9E6T9Q0_9PSED</name>
<proteinExistence type="predicted"/>
<reference evidence="2" key="1">
    <citation type="journal article" date="2020" name="Microorganisms">
        <title>Reliable Identification of Environmental Pseudomonas Isolates Using the rpoD Gene.</title>
        <authorList>
            <consortium name="The Broad Institute Genome Sequencing Platform"/>
            <person name="Girard L."/>
            <person name="Lood C."/>
            <person name="Rokni-Zadeh H."/>
            <person name="van Noort V."/>
            <person name="Lavigne R."/>
            <person name="De Mot R."/>
        </authorList>
    </citation>
    <scope>NUCLEOTIDE SEQUENCE</scope>
    <source>
        <strain evidence="2">OE 48.2</strain>
    </source>
</reference>
<organism evidence="2 3">
    <name type="scientific">Pseudomonas zeae</name>
    <dbReference type="NCBI Taxonomy" id="2745510"/>
    <lineage>
        <taxon>Bacteria</taxon>
        <taxon>Pseudomonadati</taxon>
        <taxon>Pseudomonadota</taxon>
        <taxon>Gammaproteobacteria</taxon>
        <taxon>Pseudomonadales</taxon>
        <taxon>Pseudomonadaceae</taxon>
        <taxon>Pseudomonas</taxon>
    </lineage>
</organism>
<evidence type="ECO:0008006" key="4">
    <source>
        <dbReference type="Google" id="ProtNLM"/>
    </source>
</evidence>
<gene>
    <name evidence="2" type="ORF">HU754_019285</name>
</gene>
<evidence type="ECO:0000256" key="1">
    <source>
        <dbReference type="SAM" id="SignalP"/>
    </source>
</evidence>
<dbReference type="AlphaFoldDB" id="A0A9E6T9Q0"/>
<dbReference type="EMBL" id="CP077090">
    <property type="protein sequence ID" value="QXI09966.1"/>
    <property type="molecule type" value="Genomic_DNA"/>
</dbReference>
<reference evidence="2" key="2">
    <citation type="journal article" date="2021" name="Microorganisms">
        <title>The Ever-Expanding Pseudomonas Genus: Description of 43 New Species and Partition of the Pseudomonas putida Group.</title>
        <authorList>
            <person name="Girard L."/>
            <person name="Lood C."/>
            <person name="Hofte M."/>
            <person name="Vandamme P."/>
            <person name="Rokni-Zadeh H."/>
            <person name="van Noort V."/>
            <person name="Lavigne R."/>
            <person name="De Mot R."/>
        </authorList>
    </citation>
    <scope>NUCLEOTIDE SEQUENCE</scope>
    <source>
        <strain evidence="2">OE 48.2</strain>
    </source>
</reference>
<sequence length="119" mass="13105">MFNRFLATTAILLTFSFAAHSAPLPSEYLEECQRVENSAKAIMKARQGGVPLSSVLELADNAGKESEYVGSLYKALIGQAYDMPRESDARKQEKVVADFQKTFYSLCIDSAQKTASERG</sequence>
<protein>
    <recommendedName>
        <fullName evidence="4">Type VI secretion system (T6SS), amidase immunity protein</fullName>
    </recommendedName>
</protein>
<keyword evidence="1" id="KW-0732">Signal</keyword>
<feature type="chain" id="PRO_5039514256" description="Type VI secretion system (T6SS), amidase immunity protein" evidence="1">
    <location>
        <begin position="22"/>
        <end position="119"/>
    </location>
</feature>
<dbReference type="RefSeq" id="WP_186624935.1">
    <property type="nucleotide sequence ID" value="NZ_CP077090.1"/>
</dbReference>